<proteinExistence type="predicted"/>
<keyword evidence="1" id="KW-0732">Signal</keyword>
<organism evidence="2 3">
    <name type="scientific">Shewanella canadensis</name>
    <dbReference type="NCBI Taxonomy" id="271096"/>
    <lineage>
        <taxon>Bacteria</taxon>
        <taxon>Pseudomonadati</taxon>
        <taxon>Pseudomonadota</taxon>
        <taxon>Gammaproteobacteria</taxon>
        <taxon>Alteromonadales</taxon>
        <taxon>Shewanellaceae</taxon>
        <taxon>Shewanella</taxon>
    </lineage>
</organism>
<evidence type="ECO:0000313" key="3">
    <source>
        <dbReference type="Proteomes" id="UP000267448"/>
    </source>
</evidence>
<comment type="caution">
    <text evidence="2">The sequence shown here is derived from an EMBL/GenBank/DDBJ whole genome shotgun (WGS) entry which is preliminary data.</text>
</comment>
<dbReference type="PROSITE" id="PS51257">
    <property type="entry name" value="PROKAR_LIPOPROTEIN"/>
    <property type="match status" value="1"/>
</dbReference>
<dbReference type="EMBL" id="RXNU01000006">
    <property type="protein sequence ID" value="RTR38611.1"/>
    <property type="molecule type" value="Genomic_DNA"/>
</dbReference>
<dbReference type="RefSeq" id="WP_126520842.1">
    <property type="nucleotide sequence ID" value="NZ_RXNU01000006.1"/>
</dbReference>
<dbReference type="AlphaFoldDB" id="A0A431WSW4"/>
<accession>A0A431WSW4</accession>
<evidence type="ECO:0000313" key="2">
    <source>
        <dbReference type="EMBL" id="RTR38611.1"/>
    </source>
</evidence>
<dbReference type="Proteomes" id="UP000267448">
    <property type="component" value="Unassembled WGS sequence"/>
</dbReference>
<evidence type="ECO:0000256" key="1">
    <source>
        <dbReference type="SAM" id="SignalP"/>
    </source>
</evidence>
<name>A0A431WSW4_9GAMM</name>
<gene>
    <name evidence="2" type="ORF">EKG38_13995</name>
</gene>
<feature type="signal peptide" evidence="1">
    <location>
        <begin position="1"/>
        <end position="22"/>
    </location>
</feature>
<keyword evidence="3" id="KW-1185">Reference proteome</keyword>
<protein>
    <recommendedName>
        <fullName evidence="4">Lipoprotein</fullName>
    </recommendedName>
</protein>
<evidence type="ECO:0008006" key="4">
    <source>
        <dbReference type="Google" id="ProtNLM"/>
    </source>
</evidence>
<sequence>MRKVILASIGALALSACTTVSVKPPGSHQDVGSKWAPVNLDEGKVLPGRASYLNEGASFVTKSRRNDTLKGMYKACNGKYRIIKEYSSEGDMAAYNMNSGSSLISSTTFHASRYVNFLFECVD</sequence>
<reference evidence="2 3" key="1">
    <citation type="submission" date="2018-12" db="EMBL/GenBank/DDBJ databases">
        <authorList>
            <person name="Yu L."/>
        </authorList>
    </citation>
    <scope>NUCLEOTIDE SEQUENCE [LARGE SCALE GENOMIC DNA]</scope>
    <source>
        <strain evidence="2 3">HAW-EB2</strain>
    </source>
</reference>
<feature type="chain" id="PRO_5019012428" description="Lipoprotein" evidence="1">
    <location>
        <begin position="23"/>
        <end position="123"/>
    </location>
</feature>